<evidence type="ECO:0000313" key="8">
    <source>
        <dbReference type="Proteomes" id="UP001193734"/>
    </source>
</evidence>
<evidence type="ECO:0000259" key="6">
    <source>
        <dbReference type="PROSITE" id="PS50059"/>
    </source>
</evidence>
<name>A0ABX2B023_9BACT</name>
<sequence length="205" mass="23010">MKKYRITALAMILLSLTVAMVSCSEEDNTVEEYANWQATNENFFNHLSDSVKALLEADPTRTDWKRLKTWSKSEETAGTNADYIIVHVEKETGASGSPLYTDTVSVSYTGRLLPSLSYPAGYVFDRTFYGEYDPETSATTDFPVSDRVDGFTTALLKMSRGDHWKVYIPYQLGYRNAGNGSIPAYSTLIFDLVLTDFWSPGIVKE</sequence>
<dbReference type="InterPro" id="IPR046357">
    <property type="entry name" value="PPIase_dom_sf"/>
</dbReference>
<feature type="chain" id="PRO_5047544424" description="Peptidyl-prolyl cis-trans isomerase" evidence="5">
    <location>
        <begin position="25"/>
        <end position="205"/>
    </location>
</feature>
<dbReference type="Gene3D" id="3.10.50.40">
    <property type="match status" value="1"/>
</dbReference>
<comment type="caution">
    <text evidence="7">The sequence shown here is derived from an EMBL/GenBank/DDBJ whole genome shotgun (WGS) entry which is preliminary data.</text>
</comment>
<dbReference type="PROSITE" id="PS50059">
    <property type="entry name" value="FKBP_PPIASE"/>
    <property type="match status" value="1"/>
</dbReference>
<evidence type="ECO:0000256" key="1">
    <source>
        <dbReference type="ARBA" id="ARBA00000971"/>
    </source>
</evidence>
<evidence type="ECO:0000313" key="7">
    <source>
        <dbReference type="EMBL" id="NPE15301.1"/>
    </source>
</evidence>
<comment type="catalytic activity">
    <reaction evidence="1 3 4">
        <text>[protein]-peptidylproline (omega=180) = [protein]-peptidylproline (omega=0)</text>
        <dbReference type="Rhea" id="RHEA:16237"/>
        <dbReference type="Rhea" id="RHEA-COMP:10747"/>
        <dbReference type="Rhea" id="RHEA-COMP:10748"/>
        <dbReference type="ChEBI" id="CHEBI:83833"/>
        <dbReference type="ChEBI" id="CHEBI:83834"/>
        <dbReference type="EC" id="5.2.1.8"/>
    </reaction>
</comment>
<organism evidence="7 8">
    <name type="scientific">Xylanibacter rodentium</name>
    <dbReference type="NCBI Taxonomy" id="2736289"/>
    <lineage>
        <taxon>Bacteria</taxon>
        <taxon>Pseudomonadati</taxon>
        <taxon>Bacteroidota</taxon>
        <taxon>Bacteroidia</taxon>
        <taxon>Bacteroidales</taxon>
        <taxon>Prevotellaceae</taxon>
        <taxon>Xylanibacter</taxon>
    </lineage>
</organism>
<evidence type="ECO:0000256" key="2">
    <source>
        <dbReference type="ARBA" id="ARBA00023110"/>
    </source>
</evidence>
<dbReference type="RefSeq" id="WP_172178391.1">
    <property type="nucleotide sequence ID" value="NZ_CASGIA010000051.1"/>
</dbReference>
<evidence type="ECO:0000256" key="3">
    <source>
        <dbReference type="PROSITE-ProRule" id="PRU00277"/>
    </source>
</evidence>
<protein>
    <recommendedName>
        <fullName evidence="4">Peptidyl-prolyl cis-trans isomerase</fullName>
        <ecNumber evidence="4">5.2.1.8</ecNumber>
    </recommendedName>
</protein>
<dbReference type="Pfam" id="PF00254">
    <property type="entry name" value="FKBP_C"/>
    <property type="match status" value="1"/>
</dbReference>
<keyword evidence="2 3" id="KW-0697">Rotamase</keyword>
<feature type="domain" description="PPIase FKBP-type" evidence="6">
    <location>
        <begin position="101"/>
        <end position="198"/>
    </location>
</feature>
<dbReference type="PROSITE" id="PS51257">
    <property type="entry name" value="PROKAR_LIPOPROTEIN"/>
    <property type="match status" value="1"/>
</dbReference>
<dbReference type="InterPro" id="IPR001179">
    <property type="entry name" value="PPIase_FKBP_dom"/>
</dbReference>
<keyword evidence="5" id="KW-0732">Signal</keyword>
<gene>
    <name evidence="7" type="ORF">HPS55_13400</name>
</gene>
<keyword evidence="8" id="KW-1185">Reference proteome</keyword>
<evidence type="ECO:0000256" key="5">
    <source>
        <dbReference type="SAM" id="SignalP"/>
    </source>
</evidence>
<dbReference type="EMBL" id="JABKKE010000037">
    <property type="protein sequence ID" value="NPE15301.1"/>
    <property type="molecule type" value="Genomic_DNA"/>
</dbReference>
<comment type="similarity">
    <text evidence="4">Belongs to the FKBP-type PPIase family.</text>
</comment>
<proteinExistence type="inferred from homology"/>
<dbReference type="Proteomes" id="UP001193734">
    <property type="component" value="Unassembled WGS sequence"/>
</dbReference>
<reference evidence="7 8" key="1">
    <citation type="submission" date="2020-05" db="EMBL/GenBank/DDBJ databases">
        <title>Distinct polysaccharide utilization as determinants for interspecies competition between intestinal Prevotella spp.</title>
        <authorList>
            <person name="Galvez E.J.C."/>
            <person name="Iljazovic A."/>
            <person name="Strowig T."/>
        </authorList>
    </citation>
    <scope>NUCLEOTIDE SEQUENCE [LARGE SCALE GENOMIC DNA]</scope>
    <source>
        <strain evidence="7 8">PROD</strain>
    </source>
</reference>
<dbReference type="SUPFAM" id="SSF54534">
    <property type="entry name" value="FKBP-like"/>
    <property type="match status" value="1"/>
</dbReference>
<evidence type="ECO:0000256" key="4">
    <source>
        <dbReference type="RuleBase" id="RU003915"/>
    </source>
</evidence>
<dbReference type="GeneID" id="82158764"/>
<accession>A0ABX2B023</accession>
<feature type="signal peptide" evidence="5">
    <location>
        <begin position="1"/>
        <end position="24"/>
    </location>
</feature>
<dbReference type="GO" id="GO:0016853">
    <property type="term" value="F:isomerase activity"/>
    <property type="evidence" value="ECO:0007669"/>
    <property type="project" value="UniProtKB-KW"/>
</dbReference>
<dbReference type="EC" id="5.2.1.8" evidence="4"/>
<keyword evidence="3 4" id="KW-0413">Isomerase</keyword>